<proteinExistence type="predicted"/>
<gene>
    <name evidence="3" type="ORF">VaNZ11_010976</name>
</gene>
<evidence type="ECO:0000313" key="3">
    <source>
        <dbReference type="EMBL" id="GLI66937.1"/>
    </source>
</evidence>
<protein>
    <recommendedName>
        <fullName evidence="2">GCN5-related N-acetyltransferase Rv2170-like domain-containing protein</fullName>
    </recommendedName>
</protein>
<dbReference type="Gene3D" id="3.40.630.30">
    <property type="match status" value="1"/>
</dbReference>
<accession>A0ABQ5SC75</accession>
<evidence type="ECO:0000313" key="4">
    <source>
        <dbReference type="Proteomes" id="UP001165090"/>
    </source>
</evidence>
<dbReference type="Pfam" id="PF08445">
    <property type="entry name" value="FR47"/>
    <property type="match status" value="1"/>
</dbReference>
<dbReference type="InterPro" id="IPR013653">
    <property type="entry name" value="GCN5-like_dom"/>
</dbReference>
<feature type="domain" description="GCN5-related N-acetyltransferase Rv2170-like" evidence="2">
    <location>
        <begin position="383"/>
        <end position="423"/>
    </location>
</feature>
<evidence type="ECO:0000256" key="1">
    <source>
        <dbReference type="SAM" id="MobiDB-lite"/>
    </source>
</evidence>
<reference evidence="3 4" key="1">
    <citation type="journal article" date="2023" name="IScience">
        <title>Expanded male sex-determining region conserved during the evolution of homothallism in the green alga Volvox.</title>
        <authorList>
            <person name="Yamamoto K."/>
            <person name="Matsuzaki R."/>
            <person name="Mahakham W."/>
            <person name="Heman W."/>
            <person name="Sekimoto H."/>
            <person name="Kawachi M."/>
            <person name="Minakuchi Y."/>
            <person name="Toyoda A."/>
            <person name="Nozaki H."/>
        </authorList>
    </citation>
    <scope>NUCLEOTIDE SEQUENCE [LARGE SCALE GENOMIC DNA]</scope>
    <source>
        <strain evidence="3 4">NIES-4468</strain>
    </source>
</reference>
<feature type="region of interest" description="Disordered" evidence="1">
    <location>
        <begin position="236"/>
        <end position="261"/>
    </location>
</feature>
<name>A0ABQ5SC75_9CHLO</name>
<dbReference type="PANTHER" id="PTHR20958:SF6">
    <property type="entry name" value="GLYCINE N-ACYLTRANSFERASE-LIKE PROTEIN"/>
    <property type="match status" value="1"/>
</dbReference>
<dbReference type="InterPro" id="IPR016181">
    <property type="entry name" value="Acyl_CoA_acyltransferase"/>
</dbReference>
<dbReference type="Proteomes" id="UP001165090">
    <property type="component" value="Unassembled WGS sequence"/>
</dbReference>
<comment type="caution">
    <text evidence="3">The sequence shown here is derived from an EMBL/GenBank/DDBJ whole genome shotgun (WGS) entry which is preliminary data.</text>
</comment>
<dbReference type="SUPFAM" id="SSF55729">
    <property type="entry name" value="Acyl-CoA N-acyltransferases (Nat)"/>
    <property type="match status" value="1"/>
</dbReference>
<organism evidence="3 4">
    <name type="scientific">Volvox africanus</name>
    <dbReference type="NCBI Taxonomy" id="51714"/>
    <lineage>
        <taxon>Eukaryota</taxon>
        <taxon>Viridiplantae</taxon>
        <taxon>Chlorophyta</taxon>
        <taxon>core chlorophytes</taxon>
        <taxon>Chlorophyceae</taxon>
        <taxon>CS clade</taxon>
        <taxon>Chlamydomonadales</taxon>
        <taxon>Volvocaceae</taxon>
        <taxon>Volvox</taxon>
    </lineage>
</organism>
<keyword evidence="4" id="KW-1185">Reference proteome</keyword>
<sequence length="494" mass="53844">MNCSVKGSPGYRGRDHRFGFAWEHVPSCVMRKLHNKPMTDNLDAPGDRGLVNSASRTSFANLTLVQEDDLPELKRLFINRCDSLNDPYRALHLLADTCVRKRIYIAAPDLAQPEVLRILAKAAQILVVYSIWPGRSSYSVFVEDHFPAVSGNSISSGVKSQPGNLRNHQVDLFVSALRGILALPYPPGPGRLAFSAIPAYAAPAMKQALREAGYGEVWDEGCYRYWIRELPPETEGALSGGEGGSFSVRASEHSPGSDCETVSDDLKGFENSYVLDELRSEADACLVNSLWTYRSPYSLPLVRALVAHRHTACVRLQWNDARPTEAMRMTKLSTGCRTHETAHELASPSSSGIAPVTGTAGNDIETAGLANESMSTEFTSIQSDAVAWILQYPDGSIGMAHTVPPHRRRGLMRRCVRKMTERLLVGVHIGDRQGNGGSAVCCGGGSRLASNEVFAYIVEDNAASIALFEGLGFQRNAERFHWFGGEGGESAEGQ</sequence>
<feature type="non-terminal residue" evidence="3">
    <location>
        <position position="494"/>
    </location>
</feature>
<dbReference type="PANTHER" id="PTHR20958">
    <property type="entry name" value="GLYCINE N-ACYLTRANSFERASE-LIKE PROTEIN"/>
    <property type="match status" value="1"/>
</dbReference>
<dbReference type="EMBL" id="BSDZ01000051">
    <property type="protein sequence ID" value="GLI66937.1"/>
    <property type="molecule type" value="Genomic_DNA"/>
</dbReference>
<evidence type="ECO:0000259" key="2">
    <source>
        <dbReference type="Pfam" id="PF08445"/>
    </source>
</evidence>
<dbReference type="InterPro" id="IPR053225">
    <property type="entry name" value="Acyl-CoA_N-acyltransferase"/>
</dbReference>